<dbReference type="Proteomes" id="UP000286773">
    <property type="component" value="Unassembled WGS sequence"/>
</dbReference>
<organism evidence="1 2">
    <name type="scientific">Vagococcus acidifermentans</name>
    <dbReference type="NCBI Taxonomy" id="564710"/>
    <lineage>
        <taxon>Bacteria</taxon>
        <taxon>Bacillati</taxon>
        <taxon>Bacillota</taxon>
        <taxon>Bacilli</taxon>
        <taxon>Lactobacillales</taxon>
        <taxon>Enterococcaceae</taxon>
        <taxon>Vagococcus</taxon>
    </lineage>
</organism>
<dbReference type="OrthoDB" id="2165293at2"/>
<dbReference type="EMBL" id="NGKC01000009">
    <property type="protein sequence ID" value="RSU11202.1"/>
    <property type="molecule type" value="Genomic_DNA"/>
</dbReference>
<proteinExistence type="predicted"/>
<reference evidence="1 2" key="1">
    <citation type="submission" date="2017-05" db="EMBL/GenBank/DDBJ databases">
        <title>Vagococcus spp. assemblies.</title>
        <authorList>
            <person name="Gulvik C.A."/>
        </authorList>
    </citation>
    <scope>NUCLEOTIDE SEQUENCE [LARGE SCALE GENOMIC DNA]</scope>
    <source>
        <strain evidence="1 2">LMG 24798</strain>
    </source>
</reference>
<dbReference type="Pfam" id="PF11217">
    <property type="entry name" value="DUF3013"/>
    <property type="match status" value="1"/>
</dbReference>
<sequence length="159" mass="18162">MKKENMLTRLERAVEKKLPEDADFAIDWDRKNHTVELIVVLYAANPESQQIEDADGVLSEETVIEFEDSILLYHPEKSVFDAEDYLAVFPYQGKKGLPTAFIDQLAGYLADVVTDGLSDLLDFLADETAEVFELNWQDEEFERRLASADLTDFAAYPNY</sequence>
<dbReference type="AlphaFoldDB" id="A0A430AT16"/>
<dbReference type="InterPro" id="IPR021380">
    <property type="entry name" value="DUF3013"/>
</dbReference>
<name>A0A430AT16_9ENTE</name>
<dbReference type="RefSeq" id="WP_126813963.1">
    <property type="nucleotide sequence ID" value="NZ_NGKC01000009.1"/>
</dbReference>
<gene>
    <name evidence="1" type="ORF">CBF27_08880</name>
</gene>
<evidence type="ECO:0000313" key="2">
    <source>
        <dbReference type="Proteomes" id="UP000286773"/>
    </source>
</evidence>
<evidence type="ECO:0000313" key="1">
    <source>
        <dbReference type="EMBL" id="RSU11202.1"/>
    </source>
</evidence>
<protein>
    <recommendedName>
        <fullName evidence="3">DUF3013 domain-containing protein</fullName>
    </recommendedName>
</protein>
<evidence type="ECO:0008006" key="3">
    <source>
        <dbReference type="Google" id="ProtNLM"/>
    </source>
</evidence>
<dbReference type="Gene3D" id="3.40.50.11250">
    <property type="entry name" value="Protein of unknown function DUF3013"/>
    <property type="match status" value="1"/>
</dbReference>
<keyword evidence="2" id="KW-1185">Reference proteome</keyword>
<comment type="caution">
    <text evidence="1">The sequence shown here is derived from an EMBL/GenBank/DDBJ whole genome shotgun (WGS) entry which is preliminary data.</text>
</comment>
<accession>A0A430AT16</accession>